<accession>A0A212KIS4</accession>
<dbReference type="AlphaFoldDB" id="A0A212KIS4"/>
<organism evidence="2">
    <name type="scientific">uncultured Eubacteriales bacterium</name>
    <dbReference type="NCBI Taxonomy" id="172733"/>
    <lineage>
        <taxon>Bacteria</taxon>
        <taxon>Bacillati</taxon>
        <taxon>Bacillota</taxon>
        <taxon>Clostridia</taxon>
        <taxon>Eubacteriales</taxon>
        <taxon>environmental samples</taxon>
    </lineage>
</organism>
<keyword evidence="1" id="KW-0812">Transmembrane</keyword>
<dbReference type="PROSITE" id="PS51257">
    <property type="entry name" value="PROKAR_LIPOPROTEIN"/>
    <property type="match status" value="1"/>
</dbReference>
<feature type="transmembrane region" description="Helical" evidence="1">
    <location>
        <begin position="7"/>
        <end position="28"/>
    </location>
</feature>
<evidence type="ECO:0008006" key="3">
    <source>
        <dbReference type="Google" id="ProtNLM"/>
    </source>
</evidence>
<keyword evidence="1" id="KW-1133">Transmembrane helix</keyword>
<gene>
    <name evidence="2" type="ORF">KL86CLO1_13312</name>
</gene>
<name>A0A212KIS4_9FIRM</name>
<protein>
    <recommendedName>
        <fullName evidence="3">Lipoprotein</fullName>
    </recommendedName>
</protein>
<evidence type="ECO:0000313" key="2">
    <source>
        <dbReference type="EMBL" id="SBW11552.1"/>
    </source>
</evidence>
<evidence type="ECO:0000256" key="1">
    <source>
        <dbReference type="SAM" id="Phobius"/>
    </source>
</evidence>
<reference evidence="2" key="1">
    <citation type="submission" date="2016-04" db="EMBL/GenBank/DDBJ databases">
        <authorList>
            <person name="Evans L.H."/>
            <person name="Alamgir A."/>
            <person name="Owens N."/>
            <person name="Weber N.D."/>
            <person name="Virtaneva K."/>
            <person name="Barbian K."/>
            <person name="Babar A."/>
            <person name="Rosenke K."/>
        </authorList>
    </citation>
    <scope>NUCLEOTIDE SEQUENCE</scope>
    <source>
        <strain evidence="2">86</strain>
    </source>
</reference>
<keyword evidence="1" id="KW-0472">Membrane</keyword>
<dbReference type="EMBL" id="FLUN01000001">
    <property type="protein sequence ID" value="SBW11552.1"/>
    <property type="molecule type" value="Genomic_DNA"/>
</dbReference>
<sequence length="64" mass="7016">MKVARFVLKIIAVSLGAAAAACCIIAYWDKIAGFFGNVHGKLAEKRAGCCRRSEYDDYADWDEG</sequence>
<proteinExistence type="predicted"/>